<proteinExistence type="predicted"/>
<dbReference type="PANTHER" id="PTHR42756:SF1">
    <property type="entry name" value="TRANSCRIPTIONAL REPRESSOR OF EMRAB OPERON"/>
    <property type="match status" value="1"/>
</dbReference>
<dbReference type="GO" id="GO:0003677">
    <property type="term" value="F:DNA binding"/>
    <property type="evidence" value="ECO:0007669"/>
    <property type="project" value="UniProtKB-KW"/>
</dbReference>
<dbReference type="PRINTS" id="PR00598">
    <property type="entry name" value="HTHMARR"/>
</dbReference>
<feature type="domain" description="HTH marR-type" evidence="4">
    <location>
        <begin position="23"/>
        <end position="155"/>
    </location>
</feature>
<evidence type="ECO:0000256" key="2">
    <source>
        <dbReference type="ARBA" id="ARBA00023125"/>
    </source>
</evidence>
<protein>
    <submittedName>
        <fullName evidence="5">Transcriptional regulator, MarR family</fullName>
    </submittedName>
</protein>
<sequence length="162" mass="18479">MKMDRPPHLKDLEEDAEKQPFLPNYLLFLLASTSAAASAEFHATVREHGLRVPEWRVLACLHDEDGQMVTRLAGLALMEQSRLTRIIDQMDARGLVERRSDALDRRRVRVHLTGDGRILAEEMVQRAAEHEAALLSRLPDGKGNELRRLLKEVYRQFSGEAD</sequence>
<dbReference type="Gene3D" id="1.10.10.10">
    <property type="entry name" value="Winged helix-like DNA-binding domain superfamily/Winged helix DNA-binding domain"/>
    <property type="match status" value="1"/>
</dbReference>
<evidence type="ECO:0000256" key="1">
    <source>
        <dbReference type="ARBA" id="ARBA00023015"/>
    </source>
</evidence>
<dbReference type="InterPro" id="IPR036388">
    <property type="entry name" value="WH-like_DNA-bd_sf"/>
</dbReference>
<dbReference type="SUPFAM" id="SSF46785">
    <property type="entry name" value="Winged helix' DNA-binding domain"/>
    <property type="match status" value="1"/>
</dbReference>
<dbReference type="AlphaFoldDB" id="A0A1I5UVB8"/>
<evidence type="ECO:0000313" key="5">
    <source>
        <dbReference type="EMBL" id="SFP99211.1"/>
    </source>
</evidence>
<evidence type="ECO:0000313" key="6">
    <source>
        <dbReference type="Proteomes" id="UP000199356"/>
    </source>
</evidence>
<dbReference type="Pfam" id="PF01047">
    <property type="entry name" value="MarR"/>
    <property type="match status" value="1"/>
</dbReference>
<keyword evidence="2" id="KW-0238">DNA-binding</keyword>
<dbReference type="STRING" id="441119.SAMN04488047_12429"/>
<dbReference type="SMART" id="SM00347">
    <property type="entry name" value="HTH_MARR"/>
    <property type="match status" value="1"/>
</dbReference>
<dbReference type="EMBL" id="FOXA01000024">
    <property type="protein sequence ID" value="SFP99211.1"/>
    <property type="molecule type" value="Genomic_DNA"/>
</dbReference>
<accession>A0A1I5UVB8</accession>
<dbReference type="GO" id="GO:0003700">
    <property type="term" value="F:DNA-binding transcription factor activity"/>
    <property type="evidence" value="ECO:0007669"/>
    <property type="project" value="InterPro"/>
</dbReference>
<keyword evidence="6" id="KW-1185">Reference proteome</keyword>
<keyword evidence="3" id="KW-0804">Transcription</keyword>
<dbReference type="PROSITE" id="PS50995">
    <property type="entry name" value="HTH_MARR_2"/>
    <property type="match status" value="1"/>
</dbReference>
<dbReference type="InterPro" id="IPR036390">
    <property type="entry name" value="WH_DNA-bd_sf"/>
</dbReference>
<organism evidence="5 6">
    <name type="scientific">Tranquillimonas alkanivorans</name>
    <dbReference type="NCBI Taxonomy" id="441119"/>
    <lineage>
        <taxon>Bacteria</taxon>
        <taxon>Pseudomonadati</taxon>
        <taxon>Pseudomonadota</taxon>
        <taxon>Alphaproteobacteria</taxon>
        <taxon>Rhodobacterales</taxon>
        <taxon>Roseobacteraceae</taxon>
        <taxon>Tranquillimonas</taxon>
    </lineage>
</organism>
<gene>
    <name evidence="5" type="ORF">SAMN04488047_12429</name>
</gene>
<evidence type="ECO:0000259" key="4">
    <source>
        <dbReference type="PROSITE" id="PS50995"/>
    </source>
</evidence>
<reference evidence="5 6" key="1">
    <citation type="submission" date="2016-10" db="EMBL/GenBank/DDBJ databases">
        <authorList>
            <person name="de Groot N.N."/>
        </authorList>
    </citation>
    <scope>NUCLEOTIDE SEQUENCE [LARGE SCALE GENOMIC DNA]</scope>
    <source>
        <strain evidence="5 6">DSM 19547</strain>
    </source>
</reference>
<name>A0A1I5UVB8_9RHOB</name>
<dbReference type="PANTHER" id="PTHR42756">
    <property type="entry name" value="TRANSCRIPTIONAL REGULATOR, MARR"/>
    <property type="match status" value="1"/>
</dbReference>
<dbReference type="InterPro" id="IPR000835">
    <property type="entry name" value="HTH_MarR-typ"/>
</dbReference>
<keyword evidence="1" id="KW-0805">Transcription regulation</keyword>
<dbReference type="Proteomes" id="UP000199356">
    <property type="component" value="Unassembled WGS sequence"/>
</dbReference>
<evidence type="ECO:0000256" key="3">
    <source>
        <dbReference type="ARBA" id="ARBA00023163"/>
    </source>
</evidence>